<evidence type="ECO:0000313" key="1">
    <source>
        <dbReference type="EMBL" id="SKC70457.1"/>
    </source>
</evidence>
<protein>
    <submittedName>
        <fullName evidence="1">Uncharacterized protein</fullName>
    </submittedName>
</protein>
<keyword evidence="2" id="KW-1185">Reference proteome</keyword>
<dbReference type="EMBL" id="FUZT01000005">
    <property type="protein sequence ID" value="SKC70457.1"/>
    <property type="molecule type" value="Genomic_DNA"/>
</dbReference>
<sequence>METKAIGEMSLGERGDKERVKALKATENQNKFLKIGGIINEL</sequence>
<dbReference type="STRING" id="36842.SAMN02194393_02442"/>
<name>A0A1T5L362_9FIRM</name>
<accession>A0A1T5L362</accession>
<gene>
    <name evidence="1" type="ORF">SAMN02194393_02442</name>
</gene>
<dbReference type="AlphaFoldDB" id="A0A1T5L362"/>
<reference evidence="1 2" key="1">
    <citation type="submission" date="2017-02" db="EMBL/GenBank/DDBJ databases">
        <authorList>
            <person name="Peterson S.W."/>
        </authorList>
    </citation>
    <scope>NUCLEOTIDE SEQUENCE [LARGE SCALE GENOMIC DNA]</scope>
    <source>
        <strain evidence="1 2">M1</strain>
    </source>
</reference>
<dbReference type="Proteomes" id="UP000190285">
    <property type="component" value="Unassembled WGS sequence"/>
</dbReference>
<dbReference type="RefSeq" id="WP_280175268.1">
    <property type="nucleotide sequence ID" value="NZ_FUZT01000005.1"/>
</dbReference>
<organism evidence="1 2">
    <name type="scientific">Maledivibacter halophilus</name>
    <dbReference type="NCBI Taxonomy" id="36842"/>
    <lineage>
        <taxon>Bacteria</taxon>
        <taxon>Bacillati</taxon>
        <taxon>Bacillota</taxon>
        <taxon>Clostridia</taxon>
        <taxon>Peptostreptococcales</taxon>
        <taxon>Caminicellaceae</taxon>
        <taxon>Maledivibacter</taxon>
    </lineage>
</organism>
<evidence type="ECO:0000313" key="2">
    <source>
        <dbReference type="Proteomes" id="UP000190285"/>
    </source>
</evidence>
<proteinExistence type="predicted"/>